<reference evidence="1" key="1">
    <citation type="submission" date="2020-10" db="EMBL/GenBank/DDBJ databases">
        <title>Chromosome-scale genome assembly of the Allis shad, Alosa alosa.</title>
        <authorList>
            <person name="Margot Z."/>
            <person name="Christophe K."/>
            <person name="Cabau C."/>
            <person name="Louis A."/>
            <person name="Berthelot C."/>
            <person name="Parey E."/>
            <person name="Roest Crollius H."/>
            <person name="Montfort J."/>
            <person name="Robinson-Rechavi M."/>
            <person name="Bucao C."/>
            <person name="Bouchez O."/>
            <person name="Gislard M."/>
            <person name="Lluch J."/>
            <person name="Milhes M."/>
            <person name="Lampietro C."/>
            <person name="Lopez Roques C."/>
            <person name="Donnadieu C."/>
            <person name="Braasch I."/>
            <person name="Desvignes T."/>
            <person name="Postlethwait J."/>
            <person name="Bobe J."/>
            <person name="Guiguen Y."/>
        </authorList>
    </citation>
    <scope>NUCLEOTIDE SEQUENCE</scope>
    <source>
        <strain evidence="1">M-15738</strain>
        <tissue evidence="1">Blood</tissue>
    </source>
</reference>
<proteinExistence type="predicted"/>
<evidence type="ECO:0000313" key="1">
    <source>
        <dbReference type="EMBL" id="KAG5274112.1"/>
    </source>
</evidence>
<sequence length="68" mass="7871">MARQLQQLASARTFAYDYCLEYQYCIDYAFSVAGLKKQFHEACQLLNEKMKGAEGTTLDEDVNTFKFN</sequence>
<name>A0AAV6GJD5_9TELE</name>
<evidence type="ECO:0000313" key="2">
    <source>
        <dbReference type="Proteomes" id="UP000823561"/>
    </source>
</evidence>
<organism evidence="1 2">
    <name type="scientific">Alosa alosa</name>
    <name type="common">allis shad</name>
    <dbReference type="NCBI Taxonomy" id="278164"/>
    <lineage>
        <taxon>Eukaryota</taxon>
        <taxon>Metazoa</taxon>
        <taxon>Chordata</taxon>
        <taxon>Craniata</taxon>
        <taxon>Vertebrata</taxon>
        <taxon>Euteleostomi</taxon>
        <taxon>Actinopterygii</taxon>
        <taxon>Neopterygii</taxon>
        <taxon>Teleostei</taxon>
        <taxon>Clupei</taxon>
        <taxon>Clupeiformes</taxon>
        <taxon>Clupeoidei</taxon>
        <taxon>Clupeidae</taxon>
        <taxon>Alosa</taxon>
    </lineage>
</organism>
<dbReference type="AlphaFoldDB" id="A0AAV6GJD5"/>
<dbReference type="EMBL" id="JADWDJ010000011">
    <property type="protein sequence ID" value="KAG5274112.1"/>
    <property type="molecule type" value="Genomic_DNA"/>
</dbReference>
<accession>A0AAV6GJD5</accession>
<protein>
    <submittedName>
        <fullName evidence="1">Uncharacterized protein</fullName>
    </submittedName>
</protein>
<gene>
    <name evidence="1" type="ORF">AALO_G00159310</name>
</gene>
<dbReference type="Gene3D" id="1.20.1270.60">
    <property type="entry name" value="Arfaptin homology (AH) domain/BAR domain"/>
    <property type="match status" value="1"/>
</dbReference>
<comment type="caution">
    <text evidence="1">The sequence shown here is derived from an EMBL/GenBank/DDBJ whole genome shotgun (WGS) entry which is preliminary data.</text>
</comment>
<dbReference type="InterPro" id="IPR027267">
    <property type="entry name" value="AH/BAR_dom_sf"/>
</dbReference>
<keyword evidence="2" id="KW-1185">Reference proteome</keyword>
<dbReference type="Proteomes" id="UP000823561">
    <property type="component" value="Chromosome 11"/>
</dbReference>